<dbReference type="SUPFAM" id="SSF48498">
    <property type="entry name" value="Tetracyclin repressor-like, C-terminal domain"/>
    <property type="match status" value="1"/>
</dbReference>
<dbReference type="Pfam" id="PF21597">
    <property type="entry name" value="TetR_C_43"/>
    <property type="match status" value="1"/>
</dbReference>
<dbReference type="PROSITE" id="PS50977">
    <property type="entry name" value="HTH_TETR_2"/>
    <property type="match status" value="1"/>
</dbReference>
<dbReference type="RefSeq" id="WP_222961322.1">
    <property type="nucleotide sequence ID" value="NZ_JAINZZ010000004.1"/>
</dbReference>
<dbReference type="InterPro" id="IPR049445">
    <property type="entry name" value="TetR_SbtR-like_C"/>
</dbReference>
<dbReference type="InterPro" id="IPR001647">
    <property type="entry name" value="HTH_TetR"/>
</dbReference>
<dbReference type="Proteomes" id="UP000778578">
    <property type="component" value="Unassembled WGS sequence"/>
</dbReference>
<proteinExistence type="predicted"/>
<dbReference type="InterPro" id="IPR036271">
    <property type="entry name" value="Tet_transcr_reg_TetR-rel_C_sf"/>
</dbReference>
<accession>A0ABS7Q5A8</accession>
<reference evidence="6 7" key="1">
    <citation type="submission" date="2021-08" db="EMBL/GenBank/DDBJ databases">
        <title>WGS of actinomycetes from Thailand.</title>
        <authorList>
            <person name="Thawai C."/>
        </authorList>
    </citation>
    <scope>NUCLEOTIDE SEQUENCE [LARGE SCALE GENOMIC DNA]</scope>
    <source>
        <strain evidence="6 7">PLK6-54</strain>
    </source>
</reference>
<feature type="domain" description="HTH tetR-type" evidence="5">
    <location>
        <begin position="6"/>
        <end position="65"/>
    </location>
</feature>
<protein>
    <submittedName>
        <fullName evidence="6">TetR/AcrR family transcriptional regulator</fullName>
    </submittedName>
</protein>
<dbReference type="PANTHER" id="PTHR30055:SF234">
    <property type="entry name" value="HTH-TYPE TRANSCRIPTIONAL REGULATOR BETI"/>
    <property type="match status" value="1"/>
</dbReference>
<evidence type="ECO:0000259" key="5">
    <source>
        <dbReference type="PROSITE" id="PS50977"/>
    </source>
</evidence>
<dbReference type="PANTHER" id="PTHR30055">
    <property type="entry name" value="HTH-TYPE TRANSCRIPTIONAL REGULATOR RUTR"/>
    <property type="match status" value="1"/>
</dbReference>
<evidence type="ECO:0000313" key="7">
    <source>
        <dbReference type="Proteomes" id="UP000778578"/>
    </source>
</evidence>
<keyword evidence="1" id="KW-0805">Transcription regulation</keyword>
<evidence type="ECO:0000256" key="4">
    <source>
        <dbReference type="PROSITE-ProRule" id="PRU00335"/>
    </source>
</evidence>
<keyword evidence="2 4" id="KW-0238">DNA-binding</keyword>
<dbReference type="InterPro" id="IPR009057">
    <property type="entry name" value="Homeodomain-like_sf"/>
</dbReference>
<keyword evidence="7" id="KW-1185">Reference proteome</keyword>
<organism evidence="6 7">
    <name type="scientific">Actinacidiphila acidipaludis</name>
    <dbReference type="NCBI Taxonomy" id="2873382"/>
    <lineage>
        <taxon>Bacteria</taxon>
        <taxon>Bacillati</taxon>
        <taxon>Actinomycetota</taxon>
        <taxon>Actinomycetes</taxon>
        <taxon>Kitasatosporales</taxon>
        <taxon>Streptomycetaceae</taxon>
        <taxon>Actinacidiphila</taxon>
    </lineage>
</organism>
<dbReference type="Gene3D" id="1.10.357.10">
    <property type="entry name" value="Tetracycline Repressor, domain 2"/>
    <property type="match status" value="1"/>
</dbReference>
<comment type="caution">
    <text evidence="6">The sequence shown here is derived from an EMBL/GenBank/DDBJ whole genome shotgun (WGS) entry which is preliminary data.</text>
</comment>
<feature type="DNA-binding region" description="H-T-H motif" evidence="4">
    <location>
        <begin position="28"/>
        <end position="47"/>
    </location>
</feature>
<evidence type="ECO:0000256" key="1">
    <source>
        <dbReference type="ARBA" id="ARBA00023015"/>
    </source>
</evidence>
<evidence type="ECO:0000256" key="2">
    <source>
        <dbReference type="ARBA" id="ARBA00023125"/>
    </source>
</evidence>
<dbReference type="SUPFAM" id="SSF46689">
    <property type="entry name" value="Homeodomain-like"/>
    <property type="match status" value="1"/>
</dbReference>
<dbReference type="InterPro" id="IPR050109">
    <property type="entry name" value="HTH-type_TetR-like_transc_reg"/>
</dbReference>
<name>A0ABS7Q5A8_9ACTN</name>
<keyword evidence="3" id="KW-0804">Transcription</keyword>
<evidence type="ECO:0000256" key="3">
    <source>
        <dbReference type="ARBA" id="ARBA00023163"/>
    </source>
</evidence>
<dbReference type="Pfam" id="PF00440">
    <property type="entry name" value="TetR_N"/>
    <property type="match status" value="1"/>
</dbReference>
<dbReference type="EMBL" id="JAINZZ010000004">
    <property type="protein sequence ID" value="MBY8877187.1"/>
    <property type="molecule type" value="Genomic_DNA"/>
</dbReference>
<evidence type="ECO:0000313" key="6">
    <source>
        <dbReference type="EMBL" id="MBY8877187.1"/>
    </source>
</evidence>
<gene>
    <name evidence="6" type="ORF">K7862_05955</name>
</gene>
<sequence length="198" mass="21357">MRADAQRNYDRLLLEAKQAFIVHGTEVPLEDIARHAGVGVGTLYRHFPDRYALMNAVFVQEVEQITAQAEELVTAEDPTVALTSWLRAVAVHSTMYRGLSAAIMEASDSKMPACKTLLREAGGTLLRRAQEAGEVKSDLRIADLLKLTHAIVLAAEKTPDDRELFTRLMALAIDGMRVRPGGAAHGTPDPAAAAGATA</sequence>